<keyword evidence="1" id="KW-1133">Transmembrane helix</keyword>
<accession>A0A1G2T745</accession>
<gene>
    <name evidence="2" type="ORF">A2W58_03415</name>
</gene>
<dbReference type="Proteomes" id="UP000179264">
    <property type="component" value="Unassembled WGS sequence"/>
</dbReference>
<evidence type="ECO:0000313" key="3">
    <source>
        <dbReference type="Proteomes" id="UP000179264"/>
    </source>
</evidence>
<keyword evidence="1" id="KW-0472">Membrane</keyword>
<comment type="caution">
    <text evidence="2">The sequence shown here is derived from an EMBL/GenBank/DDBJ whole genome shotgun (WGS) entry which is preliminary data.</text>
</comment>
<reference evidence="2 3" key="1">
    <citation type="journal article" date="2016" name="Nat. Commun.">
        <title>Thousands of microbial genomes shed light on interconnected biogeochemical processes in an aquifer system.</title>
        <authorList>
            <person name="Anantharaman K."/>
            <person name="Brown C.T."/>
            <person name="Hug L.A."/>
            <person name="Sharon I."/>
            <person name="Castelle C.J."/>
            <person name="Probst A.J."/>
            <person name="Thomas B.C."/>
            <person name="Singh A."/>
            <person name="Wilkins M.J."/>
            <person name="Karaoz U."/>
            <person name="Brodie E.L."/>
            <person name="Williams K.H."/>
            <person name="Hubbard S.S."/>
            <person name="Banfield J.F."/>
        </authorList>
    </citation>
    <scope>NUCLEOTIDE SEQUENCE [LARGE SCALE GENOMIC DNA]</scope>
</reference>
<dbReference type="AlphaFoldDB" id="A0A1G2T745"/>
<keyword evidence="1" id="KW-0812">Transmembrane</keyword>
<proteinExistence type="predicted"/>
<evidence type="ECO:0000313" key="2">
    <source>
        <dbReference type="EMBL" id="OHA93096.1"/>
    </source>
</evidence>
<sequence length="162" mass="18046">MWSYNKKNNRGMALIEIVIGASIISVGILAISTAYNTYVQHAFANEKNIQAAYILEEGLEAVTLLRDKGWNANIKLLSTTTTYYLTLVPTYWATTTTPQYIDGTFLRNIAITDVKRDLNDRIATAGTYDPNTKLVTATVSYFQGHGTTTRSLSTYIANIYNN</sequence>
<organism evidence="2 3">
    <name type="scientific">Candidatus Zambryskibacteria bacterium RIFCSPHIGHO2_02_38_10.5</name>
    <dbReference type="NCBI Taxonomy" id="1802742"/>
    <lineage>
        <taxon>Bacteria</taxon>
        <taxon>Candidatus Zambryskiibacteriota</taxon>
    </lineage>
</organism>
<protein>
    <submittedName>
        <fullName evidence="2">Uncharacterized protein</fullName>
    </submittedName>
</protein>
<evidence type="ECO:0000256" key="1">
    <source>
        <dbReference type="SAM" id="Phobius"/>
    </source>
</evidence>
<dbReference type="EMBL" id="MHVL01000027">
    <property type="protein sequence ID" value="OHA93096.1"/>
    <property type="molecule type" value="Genomic_DNA"/>
</dbReference>
<feature type="transmembrane region" description="Helical" evidence="1">
    <location>
        <begin position="12"/>
        <end position="35"/>
    </location>
</feature>
<name>A0A1G2T745_9BACT</name>